<reference evidence="3" key="1">
    <citation type="journal article" date="2011" name="Nat. Commun.">
        <title>Effector diversification within compartments of the Leptosphaeria maculans genome affected by Repeat-Induced Point mutations.</title>
        <authorList>
            <person name="Rouxel T."/>
            <person name="Grandaubert J."/>
            <person name="Hane J.K."/>
            <person name="Hoede C."/>
            <person name="van de Wouw A.P."/>
            <person name="Couloux A."/>
            <person name="Dominguez V."/>
            <person name="Anthouard V."/>
            <person name="Bally P."/>
            <person name="Bourras S."/>
            <person name="Cozijnsen A.J."/>
            <person name="Ciuffetti L.M."/>
            <person name="Degrave A."/>
            <person name="Dilmaghani A."/>
            <person name="Duret L."/>
            <person name="Fudal I."/>
            <person name="Goodwin S.B."/>
            <person name="Gout L."/>
            <person name="Glaser N."/>
            <person name="Linglin J."/>
            <person name="Kema G.H.J."/>
            <person name="Lapalu N."/>
            <person name="Lawrence C.B."/>
            <person name="May K."/>
            <person name="Meyer M."/>
            <person name="Ollivier B."/>
            <person name="Poulain J."/>
            <person name="Schoch C.L."/>
            <person name="Simon A."/>
            <person name="Spatafora J.W."/>
            <person name="Stachowiak A."/>
            <person name="Turgeon B.G."/>
            <person name="Tyler B.M."/>
            <person name="Vincent D."/>
            <person name="Weissenbach J."/>
            <person name="Amselem J."/>
            <person name="Quesneville H."/>
            <person name="Oliver R.P."/>
            <person name="Wincker P."/>
            <person name="Balesdent M.-H."/>
            <person name="Howlett B.J."/>
        </authorList>
    </citation>
    <scope>NUCLEOTIDE SEQUENCE [LARGE SCALE GENOMIC DNA]</scope>
    <source>
        <strain evidence="3">JN3 / isolate v23.1.3 / race Av1-4-5-6-7-8</strain>
    </source>
</reference>
<dbReference type="Proteomes" id="UP000002668">
    <property type="component" value="Genome"/>
</dbReference>
<evidence type="ECO:0000313" key="2">
    <source>
        <dbReference type="EMBL" id="CBX98212.1"/>
    </source>
</evidence>
<dbReference type="InParanoid" id="E5A3J9"/>
<gene>
    <name evidence="2" type="ORF">LEMA_P096210.1</name>
</gene>
<feature type="region of interest" description="Disordered" evidence="1">
    <location>
        <begin position="44"/>
        <end position="99"/>
    </location>
</feature>
<proteinExistence type="predicted"/>
<dbReference type="EMBL" id="FP929133">
    <property type="protein sequence ID" value="CBX98212.1"/>
    <property type="molecule type" value="Genomic_DNA"/>
</dbReference>
<dbReference type="AlphaFoldDB" id="E5A3J9"/>
<organism evidence="3">
    <name type="scientific">Leptosphaeria maculans (strain JN3 / isolate v23.1.3 / race Av1-4-5-6-7-8)</name>
    <name type="common">Blackleg fungus</name>
    <name type="synonym">Phoma lingam</name>
    <dbReference type="NCBI Taxonomy" id="985895"/>
    <lineage>
        <taxon>Eukaryota</taxon>
        <taxon>Fungi</taxon>
        <taxon>Dikarya</taxon>
        <taxon>Ascomycota</taxon>
        <taxon>Pezizomycotina</taxon>
        <taxon>Dothideomycetes</taxon>
        <taxon>Pleosporomycetidae</taxon>
        <taxon>Pleosporales</taxon>
        <taxon>Pleosporineae</taxon>
        <taxon>Leptosphaeriaceae</taxon>
        <taxon>Plenodomus</taxon>
        <taxon>Plenodomus lingam/Leptosphaeria maculans species complex</taxon>
    </lineage>
</organism>
<accession>E5A3J9</accession>
<name>E5A3J9_LEPMJ</name>
<evidence type="ECO:0000313" key="3">
    <source>
        <dbReference type="Proteomes" id="UP000002668"/>
    </source>
</evidence>
<evidence type="ECO:0000256" key="1">
    <source>
        <dbReference type="SAM" id="MobiDB-lite"/>
    </source>
</evidence>
<feature type="compositionally biased region" description="Basic and acidic residues" evidence="1">
    <location>
        <begin position="58"/>
        <end position="72"/>
    </location>
</feature>
<dbReference type="VEuPathDB" id="FungiDB:LEMA_P096210.1"/>
<protein>
    <submittedName>
        <fullName evidence="2">Predicted protein</fullName>
    </submittedName>
</protein>
<sequence>MGRPQGDAAARQKRADAIAGQLGLAALLEERKPLLCLDSGRVESGQAGQAGQAGQGSDGKEVAEATRQETDKAQMAPCSRASSIIMHPAQHQYTRRLAA</sequence>
<dbReference type="HOGENOM" id="CLU_2320834_0_0_1"/>
<keyword evidence="3" id="KW-1185">Reference proteome</keyword>